<keyword evidence="3" id="KW-1185">Reference proteome</keyword>
<proteinExistence type="predicted"/>
<dbReference type="AlphaFoldDB" id="A0A1H3R6T3"/>
<dbReference type="EMBL" id="FNOT01000031">
    <property type="protein sequence ID" value="SDZ21360.1"/>
    <property type="molecule type" value="Genomic_DNA"/>
</dbReference>
<dbReference type="Proteomes" id="UP000198921">
    <property type="component" value="Unassembled WGS sequence"/>
</dbReference>
<dbReference type="Gene3D" id="2.50.20.20">
    <property type="match status" value="1"/>
</dbReference>
<feature type="region of interest" description="Disordered" evidence="1">
    <location>
        <begin position="201"/>
        <end position="221"/>
    </location>
</feature>
<gene>
    <name evidence="2" type="ORF">SAMN05660209_05051</name>
</gene>
<dbReference type="OrthoDB" id="4350224at2"/>
<protein>
    <recommendedName>
        <fullName evidence="4">Lipoprotein LprG</fullName>
    </recommendedName>
</protein>
<dbReference type="PROSITE" id="PS51257">
    <property type="entry name" value="PROKAR_LIPOPROTEIN"/>
    <property type="match status" value="1"/>
</dbReference>
<dbReference type="STRING" id="1137993.SAMN05660209_05051"/>
<organism evidence="2 3">
    <name type="scientific">Geodermatophilus africanus</name>
    <dbReference type="NCBI Taxonomy" id="1137993"/>
    <lineage>
        <taxon>Bacteria</taxon>
        <taxon>Bacillati</taxon>
        <taxon>Actinomycetota</taxon>
        <taxon>Actinomycetes</taxon>
        <taxon>Geodermatophilales</taxon>
        <taxon>Geodermatophilaceae</taxon>
        <taxon>Geodermatophilus</taxon>
    </lineage>
</organism>
<evidence type="ECO:0000256" key="1">
    <source>
        <dbReference type="SAM" id="MobiDB-lite"/>
    </source>
</evidence>
<accession>A0A1H3R6T3</accession>
<evidence type="ECO:0000313" key="2">
    <source>
        <dbReference type="EMBL" id="SDZ21360.1"/>
    </source>
</evidence>
<dbReference type="RefSeq" id="WP_091162261.1">
    <property type="nucleotide sequence ID" value="NZ_FNOT01000031.1"/>
</dbReference>
<evidence type="ECO:0008006" key="4">
    <source>
        <dbReference type="Google" id="ProtNLM"/>
    </source>
</evidence>
<reference evidence="3" key="1">
    <citation type="submission" date="2016-10" db="EMBL/GenBank/DDBJ databases">
        <authorList>
            <person name="Varghese N."/>
            <person name="Submissions S."/>
        </authorList>
    </citation>
    <scope>NUCLEOTIDE SEQUENCE [LARGE SCALE GENOMIC DNA]</scope>
    <source>
        <strain evidence="3">DSM 45422</strain>
    </source>
</reference>
<evidence type="ECO:0000313" key="3">
    <source>
        <dbReference type="Proteomes" id="UP000198921"/>
    </source>
</evidence>
<name>A0A1H3R6T3_9ACTN</name>
<sequence>MRNRTLAVLGTSALLLTACGSDGNGMAELSGPEVADRAATALEEAGSATISGEYSMDGQTEEIDLRLQGEDVSGTLSFGDVDVELTAVGGQVHVQAPGDFWAQQGLPEEFVGQLDGRWVTLPAEAAPDFAGLTLQGLADELRSPSDAQIQKGVAEDERDGEPVVVVQDDAGGALVVAGEDQPYPLELTSGEDEGTLTFGEFGEDQEITAPEDPLDLADLGG</sequence>